<proteinExistence type="predicted"/>
<keyword evidence="2" id="KW-1185">Reference proteome</keyword>
<protein>
    <submittedName>
        <fullName evidence="1">Uncharacterized protein</fullName>
    </submittedName>
</protein>
<gene>
    <name evidence="1" type="ORF">BCV53_18140</name>
</gene>
<evidence type="ECO:0000313" key="1">
    <source>
        <dbReference type="EMBL" id="ANZ31863.1"/>
    </source>
</evidence>
<accession>A0AAN0YU91</accession>
<dbReference type="EMBL" id="CP016622">
    <property type="protein sequence ID" value="ANZ31863.1"/>
    <property type="molecule type" value="Genomic_DNA"/>
</dbReference>
<dbReference type="AlphaFoldDB" id="A0AAN0YU91"/>
<sequence length="63" mass="7388">MRQKVLARTASAFFFWRKAADVLEILRGKRYALKKFKKYVAKKTQTKYTMSRELLKGNGNVTT</sequence>
<reference evidence="2" key="1">
    <citation type="journal article" date="2016" name="Genome Announc.">
        <title>Complete Genome Sequence of Geobacillus thermoglucosidasius NCIMB 11955, the Progenitor of a Bioethanol Production Strain.</title>
        <authorList>
            <person name="Sheng L."/>
            <person name="Zhang Y."/>
            <person name="Minton N.P."/>
        </authorList>
    </citation>
    <scope>NUCLEOTIDE SEQUENCE [LARGE SCALE GENOMIC DNA]</scope>
    <source>
        <strain evidence="2">NCIMB 11955</strain>
    </source>
</reference>
<evidence type="ECO:0000313" key="2">
    <source>
        <dbReference type="Proteomes" id="UP000093052"/>
    </source>
</evidence>
<dbReference type="Proteomes" id="UP000093052">
    <property type="component" value="Chromosome"/>
</dbReference>
<name>A0AAN0YU91_PARTM</name>
<organism evidence="1 2">
    <name type="scientific">Parageobacillus thermoglucosidasius</name>
    <name type="common">Geobacillus thermoglucosidasius</name>
    <dbReference type="NCBI Taxonomy" id="1426"/>
    <lineage>
        <taxon>Bacteria</taxon>
        <taxon>Bacillati</taxon>
        <taxon>Bacillota</taxon>
        <taxon>Bacilli</taxon>
        <taxon>Bacillales</taxon>
        <taxon>Anoxybacillaceae</taxon>
        <taxon>Parageobacillus</taxon>
    </lineage>
</organism>
<dbReference type="KEGG" id="ptl:AOT13_18080"/>